<feature type="transmembrane region" description="Helical" evidence="5">
    <location>
        <begin position="20"/>
        <end position="42"/>
    </location>
</feature>
<sequence length="304" mass="33568">MGIPTDDNIYGYDGSKAAAIVFTVVNSALLTYHGYLSLWLPCRWSKVRPTQRHRYTICLWVAAAFATAGYSVRQASLSKTDDVGLYATSASYVVLSPIFVCASLYWQLKYLVLLLLPRKEQRIYGLNPRWLGRIFITSDVTSFLTQGAGSGVASSAGWEGNTKDIGLNIILTGLALQLATFTFFIAFLATLVIRARRHGGLTSGPHKVLIGVWIAAAFVQTRTIFRMVEFALGIDGYPFSNEWMLYIFDGVPMIIALTALGWFHPVTHLQGKQFFEEQEALVEAKDGVPMNAMDKTGCASTVRV</sequence>
<dbReference type="OrthoDB" id="3358017at2759"/>
<evidence type="ECO:0000256" key="5">
    <source>
        <dbReference type="SAM" id="Phobius"/>
    </source>
</evidence>
<dbReference type="PANTHER" id="PTHR31465">
    <property type="entry name" value="PROTEIN RTA1-RELATED"/>
    <property type="match status" value="1"/>
</dbReference>
<feature type="transmembrane region" description="Helical" evidence="5">
    <location>
        <begin position="92"/>
        <end position="118"/>
    </location>
</feature>
<keyword evidence="4 5" id="KW-0472">Membrane</keyword>
<evidence type="ECO:0000256" key="1">
    <source>
        <dbReference type="ARBA" id="ARBA00004141"/>
    </source>
</evidence>
<feature type="transmembrane region" description="Helical" evidence="5">
    <location>
        <begin position="169"/>
        <end position="193"/>
    </location>
</feature>
<dbReference type="GO" id="GO:0016020">
    <property type="term" value="C:membrane"/>
    <property type="evidence" value="ECO:0007669"/>
    <property type="project" value="UniProtKB-SubCell"/>
</dbReference>
<feature type="transmembrane region" description="Helical" evidence="5">
    <location>
        <begin position="243"/>
        <end position="263"/>
    </location>
</feature>
<accession>A0A0N0NQH0</accession>
<dbReference type="STRING" id="1664694.A0A0N0NQH0"/>
<proteinExistence type="predicted"/>
<dbReference type="VEuPathDB" id="FungiDB:AB675_6126"/>
<evidence type="ECO:0000256" key="2">
    <source>
        <dbReference type="ARBA" id="ARBA00022692"/>
    </source>
</evidence>
<dbReference type="Proteomes" id="UP000038010">
    <property type="component" value="Unassembled WGS sequence"/>
</dbReference>
<feature type="transmembrane region" description="Helical" evidence="5">
    <location>
        <begin position="54"/>
        <end position="72"/>
    </location>
</feature>
<dbReference type="RefSeq" id="XP_018003861.1">
    <property type="nucleotide sequence ID" value="XM_018146392.1"/>
</dbReference>
<evidence type="ECO:0000256" key="3">
    <source>
        <dbReference type="ARBA" id="ARBA00022989"/>
    </source>
</evidence>
<keyword evidence="3 5" id="KW-1133">Transmembrane helix</keyword>
<comment type="caution">
    <text evidence="6">The sequence shown here is derived from an EMBL/GenBank/DDBJ whole genome shotgun (WGS) entry which is preliminary data.</text>
</comment>
<dbReference type="Pfam" id="PF04479">
    <property type="entry name" value="RTA1"/>
    <property type="match status" value="1"/>
</dbReference>
<keyword evidence="7" id="KW-1185">Reference proteome</keyword>
<evidence type="ECO:0000256" key="4">
    <source>
        <dbReference type="ARBA" id="ARBA00023136"/>
    </source>
</evidence>
<name>A0A0N0NQH0_9EURO</name>
<comment type="subcellular location">
    <subcellularLocation>
        <location evidence="1">Membrane</location>
        <topology evidence="1">Multi-pass membrane protein</topology>
    </subcellularLocation>
</comment>
<dbReference type="AlphaFoldDB" id="A0A0N0NQH0"/>
<evidence type="ECO:0000313" key="7">
    <source>
        <dbReference type="Proteomes" id="UP000038010"/>
    </source>
</evidence>
<dbReference type="EMBL" id="LFJN01000004">
    <property type="protein sequence ID" value="KPI43898.1"/>
    <property type="molecule type" value="Genomic_DNA"/>
</dbReference>
<dbReference type="PANTHER" id="PTHR31465:SF32">
    <property type="entry name" value="DOMAIN PROTEIN, PUTATIVE-RELATED"/>
    <property type="match status" value="1"/>
</dbReference>
<reference evidence="6 7" key="1">
    <citation type="submission" date="2015-06" db="EMBL/GenBank/DDBJ databases">
        <title>Draft genome of the ant-associated black yeast Phialophora attae CBS 131958.</title>
        <authorList>
            <person name="Moreno L.F."/>
            <person name="Stielow B.J."/>
            <person name="de Hoog S."/>
            <person name="Vicente V.A."/>
            <person name="Weiss V.A."/>
            <person name="de Vries M."/>
            <person name="Cruz L.M."/>
            <person name="Souza E.M."/>
        </authorList>
    </citation>
    <scope>NUCLEOTIDE SEQUENCE [LARGE SCALE GENOMIC DNA]</scope>
    <source>
        <strain evidence="6 7">CBS 131958</strain>
    </source>
</reference>
<evidence type="ECO:0000313" key="6">
    <source>
        <dbReference type="EMBL" id="KPI43898.1"/>
    </source>
</evidence>
<dbReference type="InterPro" id="IPR007568">
    <property type="entry name" value="RTA1"/>
</dbReference>
<dbReference type="GeneID" id="28738272"/>
<organism evidence="6 7">
    <name type="scientific">Cyphellophora attinorum</name>
    <dbReference type="NCBI Taxonomy" id="1664694"/>
    <lineage>
        <taxon>Eukaryota</taxon>
        <taxon>Fungi</taxon>
        <taxon>Dikarya</taxon>
        <taxon>Ascomycota</taxon>
        <taxon>Pezizomycotina</taxon>
        <taxon>Eurotiomycetes</taxon>
        <taxon>Chaetothyriomycetidae</taxon>
        <taxon>Chaetothyriales</taxon>
        <taxon>Cyphellophoraceae</taxon>
        <taxon>Cyphellophora</taxon>
    </lineage>
</organism>
<protein>
    <submittedName>
        <fullName evidence="6">Protein RTM1</fullName>
    </submittedName>
</protein>
<keyword evidence="2 5" id="KW-0812">Transmembrane</keyword>
<gene>
    <name evidence="6" type="ORF">AB675_6126</name>
</gene>
<feature type="transmembrane region" description="Helical" evidence="5">
    <location>
        <begin position="205"/>
        <end position="223"/>
    </location>
</feature>